<dbReference type="SMART" id="SM00856">
    <property type="entry name" value="PMEI"/>
    <property type="match status" value="1"/>
</dbReference>
<organism evidence="4 5">
    <name type="scientific">Coffea arabica</name>
    <name type="common">Arabian coffee</name>
    <dbReference type="NCBI Taxonomy" id="13443"/>
    <lineage>
        <taxon>Eukaryota</taxon>
        <taxon>Viridiplantae</taxon>
        <taxon>Streptophyta</taxon>
        <taxon>Embryophyta</taxon>
        <taxon>Tracheophyta</taxon>
        <taxon>Spermatophyta</taxon>
        <taxon>Magnoliopsida</taxon>
        <taxon>eudicotyledons</taxon>
        <taxon>Gunneridae</taxon>
        <taxon>Pentapetalae</taxon>
        <taxon>asterids</taxon>
        <taxon>lamiids</taxon>
        <taxon>Gentianales</taxon>
        <taxon>Rubiaceae</taxon>
        <taxon>Ixoroideae</taxon>
        <taxon>Gardenieae complex</taxon>
        <taxon>Bertiereae - Coffeeae clade</taxon>
        <taxon>Coffeeae</taxon>
        <taxon>Coffea</taxon>
    </lineage>
</organism>
<dbReference type="InterPro" id="IPR006501">
    <property type="entry name" value="Pectinesterase_inhib_dom"/>
</dbReference>
<feature type="signal peptide" evidence="2">
    <location>
        <begin position="1"/>
        <end position="20"/>
    </location>
</feature>
<dbReference type="Gene3D" id="1.20.140.40">
    <property type="entry name" value="Invertase/pectin methylesterase inhibitor family protein"/>
    <property type="match status" value="1"/>
</dbReference>
<feature type="chain" id="PRO_5047436583" evidence="2">
    <location>
        <begin position="21"/>
        <end position="269"/>
    </location>
</feature>
<dbReference type="InterPro" id="IPR051955">
    <property type="entry name" value="PME_Inhibitor"/>
</dbReference>
<feature type="domain" description="Pectinesterase inhibitor" evidence="3">
    <location>
        <begin position="30"/>
        <end position="184"/>
    </location>
</feature>
<reference evidence="5" key="1">
    <citation type="submission" date="2025-08" db="UniProtKB">
        <authorList>
            <consortium name="RefSeq"/>
        </authorList>
    </citation>
    <scope>IDENTIFICATION</scope>
    <source>
        <tissue evidence="5">Leaves</tissue>
    </source>
</reference>
<evidence type="ECO:0000313" key="5">
    <source>
        <dbReference type="RefSeq" id="XP_071933557.1"/>
    </source>
</evidence>
<dbReference type="InterPro" id="IPR035513">
    <property type="entry name" value="Invertase/methylesterase_inhib"/>
</dbReference>
<keyword evidence="1 2" id="KW-0732">Signal</keyword>
<evidence type="ECO:0000256" key="1">
    <source>
        <dbReference type="ARBA" id="ARBA00022729"/>
    </source>
</evidence>
<name>A0ABM4WP44_COFAR</name>
<keyword evidence="4" id="KW-1185">Reference proteome</keyword>
<dbReference type="Pfam" id="PF04043">
    <property type="entry name" value="PMEI"/>
    <property type="match status" value="1"/>
</dbReference>
<accession>A0ABM4WP44</accession>
<dbReference type="GeneID" id="140036156"/>
<proteinExistence type="predicted"/>
<evidence type="ECO:0000313" key="4">
    <source>
        <dbReference type="Proteomes" id="UP001652660"/>
    </source>
</evidence>
<protein>
    <submittedName>
        <fullName evidence="5">Pectinesterase inhibitor 9-like</fullName>
    </submittedName>
</protein>
<evidence type="ECO:0000256" key="2">
    <source>
        <dbReference type="SAM" id="SignalP"/>
    </source>
</evidence>
<dbReference type="CDD" id="cd15798">
    <property type="entry name" value="PMEI-like_3"/>
    <property type="match status" value="1"/>
</dbReference>
<dbReference type="NCBIfam" id="TIGR01614">
    <property type="entry name" value="PME_inhib"/>
    <property type="match status" value="1"/>
</dbReference>
<dbReference type="RefSeq" id="XP_071933557.1">
    <property type="nucleotide sequence ID" value="XM_072077456.1"/>
</dbReference>
<sequence>MAKISFSFLLLLSAISIAAAIEPTSNRGSGFRAFIEQECRGTRYFQLCVHCLSIFAHSTAQTPEQLAQVALKVSLVRARYARAYITKVAQDLRLKKTKDYQAVHDCLEQINDGVDQLTNSVKELGRMSIATETDFFWHQSNVNSWMSTAVTEALTCMDGISGHAMGSKVKSTIRAKVLNVAQARWDTCQFQTACVRAAVHQMSGVSGYDVLDKQGAEEAPREVSEYKASDYLAETTILTKPPKLREGRGRGFPRSFLLEADERVEHATQ</sequence>
<dbReference type="PANTHER" id="PTHR31080">
    <property type="entry name" value="PECTINESTERASE INHIBITOR-LIKE"/>
    <property type="match status" value="1"/>
</dbReference>
<dbReference type="Proteomes" id="UP001652660">
    <property type="component" value="Chromosome 2e"/>
</dbReference>
<dbReference type="PANTHER" id="PTHR31080:SF12">
    <property type="entry name" value="PLANT INVERTASE_PECTIN METHYLESTERASE INHIBITOR"/>
    <property type="match status" value="1"/>
</dbReference>
<evidence type="ECO:0000259" key="3">
    <source>
        <dbReference type="SMART" id="SM00856"/>
    </source>
</evidence>
<dbReference type="SUPFAM" id="SSF101148">
    <property type="entry name" value="Plant invertase/pectin methylesterase inhibitor"/>
    <property type="match status" value="1"/>
</dbReference>
<gene>
    <name evidence="5" type="primary">LOC140036156</name>
</gene>